<evidence type="ECO:0000313" key="4">
    <source>
        <dbReference type="EMBL" id="STY19389.1"/>
    </source>
</evidence>
<evidence type="ECO:0000313" key="5">
    <source>
        <dbReference type="Proteomes" id="UP000054639"/>
    </source>
</evidence>
<dbReference type="EMBL" id="UGOW01000001">
    <property type="protein sequence ID" value="STY19389.1"/>
    <property type="molecule type" value="Genomic_DNA"/>
</dbReference>
<keyword evidence="2" id="KW-1133">Transmembrane helix</keyword>
<dbReference type="Proteomes" id="UP000054639">
    <property type="component" value="Unassembled WGS sequence"/>
</dbReference>
<dbReference type="EMBL" id="LNYR01000021">
    <property type="protein sequence ID" value="KTD49293.1"/>
    <property type="molecule type" value="Genomic_DNA"/>
</dbReference>
<evidence type="ECO:0008006" key="7">
    <source>
        <dbReference type="Google" id="ProtNLM"/>
    </source>
</evidence>
<keyword evidence="2" id="KW-0472">Membrane</keyword>
<reference evidence="3 5" key="1">
    <citation type="submission" date="2015-11" db="EMBL/GenBank/DDBJ databases">
        <title>Genomic analysis of 38 Legionella species identifies large and diverse effector repertoires.</title>
        <authorList>
            <person name="Burstein D."/>
            <person name="Amaro F."/>
            <person name="Zusman T."/>
            <person name="Lifshitz Z."/>
            <person name="Cohen O."/>
            <person name="Gilbert J.A."/>
            <person name="Pupko T."/>
            <person name="Shuman H.A."/>
            <person name="Segal G."/>
        </authorList>
    </citation>
    <scope>NUCLEOTIDE SEQUENCE [LARGE SCALE GENOMIC DNA]</scope>
    <source>
        <strain evidence="3 5">ATCC 49507</strain>
    </source>
</reference>
<dbReference type="OrthoDB" id="5654363at2"/>
<feature type="region of interest" description="Disordered" evidence="1">
    <location>
        <begin position="229"/>
        <end position="253"/>
    </location>
</feature>
<feature type="transmembrane region" description="Helical" evidence="2">
    <location>
        <begin position="135"/>
        <end position="155"/>
    </location>
</feature>
<sequence length="253" mass="26642">MTFKDIATGVFYLPARIFSGMTNILLGSTYIDDDGEEAKRPGLFSVIIDAFKMVGNFIFDAIKAVARGISTFISNHQKAIAVAFWASLATAGLAVLSVAFWPAALSAVANFAIGGVSIASLVGTAYVAQLCAIGGVAAVATSAVVYVGAAIINTITGIRDFFVKTRGPRGPGDDSSYQGLTDLDSKRTNGNQFTSLLANQPNQDSSLLKVASSEEEPIFTKPLFTTEATADQPTVQLTEEHRDDNASNSIARC</sequence>
<dbReference type="RefSeq" id="WP_058473910.1">
    <property type="nucleotide sequence ID" value="NZ_CAAAIL010000002.1"/>
</dbReference>
<protein>
    <recommendedName>
        <fullName evidence="7">Transmembrane protein</fullName>
    </recommendedName>
</protein>
<accession>A0A378KZ13</accession>
<feature type="transmembrane region" description="Helical" evidence="2">
    <location>
        <begin position="107"/>
        <end position="128"/>
    </location>
</feature>
<evidence type="ECO:0000313" key="3">
    <source>
        <dbReference type="EMBL" id="KTD49293.1"/>
    </source>
</evidence>
<keyword evidence="5" id="KW-1185">Reference proteome</keyword>
<keyword evidence="2" id="KW-0812">Transmembrane</keyword>
<name>A0A378KZ13_9GAMM</name>
<evidence type="ECO:0000256" key="1">
    <source>
        <dbReference type="SAM" id="MobiDB-lite"/>
    </source>
</evidence>
<organism evidence="4 6">
    <name type="scientific">Legionella quateirensis</name>
    <dbReference type="NCBI Taxonomy" id="45072"/>
    <lineage>
        <taxon>Bacteria</taxon>
        <taxon>Pseudomonadati</taxon>
        <taxon>Pseudomonadota</taxon>
        <taxon>Gammaproteobacteria</taxon>
        <taxon>Legionellales</taxon>
        <taxon>Legionellaceae</taxon>
        <taxon>Legionella</taxon>
    </lineage>
</organism>
<reference evidence="4 6" key="2">
    <citation type="submission" date="2018-06" db="EMBL/GenBank/DDBJ databases">
        <authorList>
            <consortium name="Pathogen Informatics"/>
            <person name="Doyle S."/>
        </authorList>
    </citation>
    <scope>NUCLEOTIDE SEQUENCE [LARGE SCALE GENOMIC DNA]</scope>
    <source>
        <strain evidence="4 6">NCTC12376</strain>
    </source>
</reference>
<dbReference type="Proteomes" id="UP000254230">
    <property type="component" value="Unassembled WGS sequence"/>
</dbReference>
<gene>
    <name evidence="3" type="ORF">Lqua_1745</name>
    <name evidence="4" type="ORF">NCTC12376_03228</name>
</gene>
<evidence type="ECO:0000256" key="2">
    <source>
        <dbReference type="SAM" id="Phobius"/>
    </source>
</evidence>
<dbReference type="AlphaFoldDB" id="A0A378KZ13"/>
<evidence type="ECO:0000313" key="6">
    <source>
        <dbReference type="Proteomes" id="UP000254230"/>
    </source>
</evidence>
<proteinExistence type="predicted"/>
<feature type="transmembrane region" description="Helical" evidence="2">
    <location>
        <begin position="79"/>
        <end position="101"/>
    </location>
</feature>